<dbReference type="InParanoid" id="K9FWT2"/>
<dbReference type="AlphaFoldDB" id="K9FWT2"/>
<dbReference type="HOGENOM" id="CLU_1678508_0_0_1"/>
<sequence>MGTRTHLPIEFSNSQIPALRDSSEAMTPSTLSLVRARLIIHGVPQMGIDNLHLMQLGCIDIRFNPDQPWQPSGYIVVWDRHYGELLGHCAGQNIGVIDCGPAPSDGPLGTLMHLTLPTYPGERTFYPSGTRPRSRNCWGPYFLDVDPIADLIADLEY</sequence>
<organism evidence="1 2">
    <name type="scientific">Penicillium digitatum (strain PHI26 / CECT 20796)</name>
    <name type="common">Green mold</name>
    <dbReference type="NCBI Taxonomy" id="1170229"/>
    <lineage>
        <taxon>Eukaryota</taxon>
        <taxon>Fungi</taxon>
        <taxon>Dikarya</taxon>
        <taxon>Ascomycota</taxon>
        <taxon>Pezizomycotina</taxon>
        <taxon>Eurotiomycetes</taxon>
        <taxon>Eurotiomycetidae</taxon>
        <taxon>Eurotiales</taxon>
        <taxon>Aspergillaceae</taxon>
        <taxon>Penicillium</taxon>
    </lineage>
</organism>
<dbReference type="Proteomes" id="UP000009882">
    <property type="component" value="Unassembled WGS sequence"/>
</dbReference>
<accession>K9FWT2</accession>
<dbReference type="EMBL" id="AKCT01000170">
    <property type="protein sequence ID" value="EKV12987.1"/>
    <property type="molecule type" value="Genomic_DNA"/>
</dbReference>
<proteinExistence type="predicted"/>
<reference evidence="2" key="1">
    <citation type="journal article" date="2012" name="BMC Genomics">
        <title>Genome sequence of the necrotrophic fungus Penicillium digitatum, the main postharvest pathogen of citrus.</title>
        <authorList>
            <person name="Marcet-Houben M."/>
            <person name="Ballester A.-R."/>
            <person name="de la Fuente B."/>
            <person name="Harries E."/>
            <person name="Marcos J.F."/>
            <person name="Gonzalez-Candelas L."/>
            <person name="Gabaldon T."/>
        </authorList>
    </citation>
    <scope>NUCLEOTIDE SEQUENCE [LARGE SCALE GENOMIC DNA]</scope>
    <source>
        <strain evidence="2">PHI26 / CECT 20796</strain>
    </source>
</reference>
<keyword evidence="2" id="KW-1185">Reference proteome</keyword>
<dbReference type="STRING" id="1170229.K9FWT2"/>
<dbReference type="OrthoDB" id="4442598at2759"/>
<protein>
    <submittedName>
        <fullName evidence="1">Uncharacterized protein</fullName>
    </submittedName>
</protein>
<comment type="caution">
    <text evidence="1">The sequence shown here is derived from an EMBL/GenBank/DDBJ whole genome shotgun (WGS) entry which is preliminary data.</text>
</comment>
<name>K9FWT2_PEND2</name>
<gene>
    <name evidence="1" type="ORF">PDIG_40110</name>
</gene>
<evidence type="ECO:0000313" key="2">
    <source>
        <dbReference type="Proteomes" id="UP000009882"/>
    </source>
</evidence>
<evidence type="ECO:0000313" key="1">
    <source>
        <dbReference type="EMBL" id="EKV12987.1"/>
    </source>
</evidence>